<comment type="caution">
    <text evidence="4">Lacks conserved residue(s) required for the propagation of feature annotation.</text>
</comment>
<keyword evidence="4" id="KW-0735">Signal-anchor</keyword>
<sequence length="207" mass="24054">MGNLLITLLSTVFKDADGKLILWRLLATVIICIGAFFWYARTELFNLYRDTRYEAYLEVQANERENKFLKTVQEQLQIVHISSGAEFSGVTEFRPKNRNYFFDLIEFEGKLPDALNPNNLGGYPIDKTSEEYIKHANGDYYVSDTTFRLPTRSQLEHKHVFSCPYFNLDNIYAGSIFMMWDQDQTRLPDDRLNSICSSASRTIGRTK</sequence>
<feature type="topological domain" description="Periplasmic" evidence="4">
    <location>
        <begin position="40"/>
        <end position="207"/>
    </location>
</feature>
<comment type="domain">
    <text evidence="4">The C-terminus serves, in association with the antiholin, as a DNA sensor for lysis inhibition under superinfection conditions.</text>
</comment>
<dbReference type="GO" id="GO:0140911">
    <property type="term" value="F:pore-forming activity"/>
    <property type="evidence" value="ECO:0007669"/>
    <property type="project" value="UniProtKB-UniRule"/>
</dbReference>
<dbReference type="GO" id="GO:0016020">
    <property type="term" value="C:membrane"/>
    <property type="evidence" value="ECO:0007669"/>
    <property type="project" value="UniProtKB-UniRule"/>
</dbReference>
<comment type="function">
    <text evidence="4">Accumulates harmlessly in the cytoplasmic membrane until it reaches a critical concentration that triggers the formation of micron-scale pores (holes) causing host cell membrane disruption and endolysin escape into the periplasmic space. Determines the precise timing of host cell lysis. Regulated by specific antiholins that somehow sense superinfections and then delay lysis. Participates with the endolysin and spanin proteins in the sequential events which lead to the programmed host cell lysis releasing the mature viral particles from the host cell.</text>
</comment>
<organism evidence="6 7">
    <name type="scientific">Morganella phage vB_MmoM_MP1</name>
    <dbReference type="NCBI Taxonomy" id="1852628"/>
    <lineage>
        <taxon>Viruses</taxon>
        <taxon>Duplodnaviria</taxon>
        <taxon>Heunggongvirae</taxon>
        <taxon>Uroviricota</taxon>
        <taxon>Caudoviricetes</taxon>
        <taxon>Pantevenvirales</taxon>
        <taxon>Straboviridae</taxon>
        <taxon>Gualtarvirus</taxon>
        <taxon>Gualtarvirus mp1</taxon>
    </lineage>
</organism>
<feature type="topological domain" description="Cytoplasmic" evidence="4">
    <location>
        <begin position="1"/>
        <end position="24"/>
    </location>
</feature>
<accession>A0A192YA94</accession>
<proteinExistence type="inferred from homology"/>
<dbReference type="Proteomes" id="UP000203816">
    <property type="component" value="Segment"/>
</dbReference>
<dbReference type="Pfam" id="PF11031">
    <property type="entry name" value="Phage_holin_T"/>
    <property type="match status" value="1"/>
</dbReference>
<keyword evidence="3 4" id="KW-0578">Host cell lysis by virus</keyword>
<dbReference type="GO" id="GO:0020002">
    <property type="term" value="C:host cell plasma membrane"/>
    <property type="evidence" value="ECO:0007669"/>
    <property type="project" value="UniProtKB-SubCell"/>
</dbReference>
<reference evidence="6 7" key="1">
    <citation type="submission" date="2016-04" db="EMBL/GenBank/DDBJ databases">
        <title>Comparative genomics of Morganella phages MP1 and MP2 define new clades among the T4 and T7-like Viruses.</title>
        <authorList>
            <person name="Pinto G."/>
            <person name="Oliveira A."/>
            <person name="Malgorzata L."/>
            <person name="Kropinski A."/>
            <person name="Azeredo J."/>
        </authorList>
    </citation>
    <scope>NUCLEOTIDE SEQUENCE [LARGE SCALE GENOMIC DNA]</scope>
</reference>
<feature type="transmembrane region" description="Helical" evidence="5">
    <location>
        <begin position="20"/>
        <end position="40"/>
    </location>
</feature>
<keyword evidence="4" id="KW-1043">Host membrane</keyword>
<keyword evidence="4 5" id="KW-0472">Membrane</keyword>
<keyword evidence="4 5" id="KW-0812">Transmembrane</keyword>
<keyword evidence="2 4" id="KW-0204">Cytolysis</keyword>
<dbReference type="EMBL" id="KX078569">
    <property type="protein sequence ID" value="ANM46467.1"/>
    <property type="molecule type" value="Genomic_DNA"/>
</dbReference>
<evidence type="ECO:0000313" key="7">
    <source>
        <dbReference type="Proteomes" id="UP000203816"/>
    </source>
</evidence>
<evidence type="ECO:0000256" key="4">
    <source>
        <dbReference type="HAMAP-Rule" id="MF_04104"/>
    </source>
</evidence>
<gene>
    <name evidence="6" type="ORF">MP1_gp0255</name>
</gene>
<name>A0A192YA94_9CAUD</name>
<dbReference type="OrthoDB" id="7885at10239"/>
<comment type="subcellular location">
    <subcellularLocation>
        <location evidence="4">Host cell inner membrane</location>
        <topology evidence="4">Single-pass type II membrane protein</topology>
        <orientation evidence="4">Periplasmic side</orientation>
    </subcellularLocation>
    <text evidence="4">Classified as a class III holin.</text>
</comment>
<dbReference type="RefSeq" id="YP_009280113.1">
    <property type="nucleotide sequence ID" value="NC_031020.1"/>
</dbReference>
<evidence type="ECO:0000313" key="6">
    <source>
        <dbReference type="EMBL" id="ANM46467.1"/>
    </source>
</evidence>
<evidence type="ECO:0000256" key="5">
    <source>
        <dbReference type="SAM" id="Phobius"/>
    </source>
</evidence>
<dbReference type="GO" id="GO:0044659">
    <property type="term" value="P:viral release from host cell by cytolysis"/>
    <property type="evidence" value="ECO:0007669"/>
    <property type="project" value="InterPro"/>
</dbReference>
<dbReference type="HAMAP" id="MF_04104">
    <property type="entry name" value="HOLIN_T4"/>
    <property type="match status" value="1"/>
</dbReference>
<evidence type="ECO:0000256" key="3">
    <source>
        <dbReference type="ARBA" id="ARBA00023142"/>
    </source>
</evidence>
<protein>
    <recommendedName>
        <fullName evidence="4">Holin</fullName>
    </recommendedName>
</protein>
<dbReference type="GeneID" id="29059228"/>
<dbReference type="KEGG" id="vg:29059228"/>
<keyword evidence="1 4" id="KW-1188">Viral release from host cell</keyword>
<keyword evidence="4" id="KW-1030">Host cell inner membrane</keyword>
<comment type="subunit">
    <text evidence="4">Homomultimer. Heterotetramer composed of 2 holin and 2 antiholin. The holin-antiholin complex binds dsDNA. Interacts (via C-terminus) with antiholin (via C-terminus); this interaction blocks the holin homomultimerization and delays host cell lysis. Interacts (via N-terminus) with the lysis inhibition accessory protein rIII; this interaction stabilizes the holin-antiholin complex thereby resulting in a robust block of the hole formation.</text>
</comment>
<comment type="similarity">
    <text evidence="4">Belongs to the T4likevirus holin family.</text>
</comment>
<keyword evidence="4 5" id="KW-1133">Transmembrane helix</keyword>
<keyword evidence="7" id="KW-1185">Reference proteome</keyword>
<evidence type="ECO:0000256" key="1">
    <source>
        <dbReference type="ARBA" id="ARBA00022612"/>
    </source>
</evidence>
<evidence type="ECO:0000256" key="2">
    <source>
        <dbReference type="ARBA" id="ARBA00022852"/>
    </source>
</evidence>
<dbReference type="InterPro" id="IPR020982">
    <property type="entry name" value="Phage_T4_GpT_holin"/>
</dbReference>
<keyword evidence="4" id="KW-1032">Host cell membrane</keyword>